<feature type="transmembrane region" description="Helical" evidence="1">
    <location>
        <begin position="83"/>
        <end position="103"/>
    </location>
</feature>
<sequence>MSYCVNCGVELHKTCEVCPLCNTRVVNPNNPVDLTSPKPFPSVKGAAGPVRRSDVTILMSVILATTAVVCGLLNLFFFTTSMWSLYVIGACIVLWVFFLPLFFSRAVHLYISLLLDGLSIAMYFGIIAYLHPGNGWYFSIAVPIILITTALIVIFAFCIRHLHTSILSTAAVIIAETGALTVCIELLIRNFEAQGLSLSWSAVVMTCCIITDVALITIIRRSRLREEVRRRMHI</sequence>
<protein>
    <submittedName>
        <fullName evidence="2">Uncharacterized protein</fullName>
    </submittedName>
</protein>
<dbReference type="EMBL" id="JAHQCW010000039">
    <property type="protein sequence ID" value="MBU9738670.1"/>
    <property type="molecule type" value="Genomic_DNA"/>
</dbReference>
<evidence type="ECO:0000313" key="3">
    <source>
        <dbReference type="Proteomes" id="UP000712157"/>
    </source>
</evidence>
<keyword evidence="1" id="KW-0472">Membrane</keyword>
<feature type="transmembrane region" description="Helical" evidence="1">
    <location>
        <begin position="200"/>
        <end position="219"/>
    </location>
</feature>
<keyword evidence="1" id="KW-0812">Transmembrane</keyword>
<feature type="transmembrane region" description="Helical" evidence="1">
    <location>
        <begin position="136"/>
        <end position="159"/>
    </location>
</feature>
<evidence type="ECO:0000256" key="1">
    <source>
        <dbReference type="SAM" id="Phobius"/>
    </source>
</evidence>
<dbReference type="Pfam" id="PF19845">
    <property type="entry name" value="DUF6320"/>
    <property type="match status" value="1"/>
</dbReference>
<dbReference type="AlphaFoldDB" id="A0A949K4E3"/>
<dbReference type="RefSeq" id="WP_238722769.1">
    <property type="nucleotide sequence ID" value="NZ_JAHQCW010000039.1"/>
</dbReference>
<accession>A0A949K4E3</accession>
<comment type="caution">
    <text evidence="2">The sequence shown here is derived from an EMBL/GenBank/DDBJ whole genome shotgun (WGS) entry which is preliminary data.</text>
</comment>
<gene>
    <name evidence="2" type="ORF">KTH89_19190</name>
</gene>
<keyword evidence="1" id="KW-1133">Transmembrane helix</keyword>
<feature type="transmembrane region" description="Helical" evidence="1">
    <location>
        <begin position="57"/>
        <end position="77"/>
    </location>
</feature>
<dbReference type="InterPro" id="IPR046283">
    <property type="entry name" value="DUF6320"/>
</dbReference>
<evidence type="ECO:0000313" key="2">
    <source>
        <dbReference type="EMBL" id="MBU9738670.1"/>
    </source>
</evidence>
<feature type="transmembrane region" description="Helical" evidence="1">
    <location>
        <begin position="166"/>
        <end position="188"/>
    </location>
</feature>
<keyword evidence="3" id="KW-1185">Reference proteome</keyword>
<reference evidence="2" key="1">
    <citation type="submission" date="2021-06" db="EMBL/GenBank/DDBJ databases">
        <title>Description of novel taxa of the family Lachnospiraceae.</title>
        <authorList>
            <person name="Chaplin A.V."/>
            <person name="Sokolova S.R."/>
            <person name="Pikina A.P."/>
            <person name="Korzhanova M."/>
            <person name="Belova V."/>
            <person name="Korostin D."/>
            <person name="Efimov B.A."/>
        </authorList>
    </citation>
    <scope>NUCLEOTIDE SEQUENCE</scope>
    <source>
        <strain evidence="2">ASD5720</strain>
    </source>
</reference>
<organism evidence="2 3">
    <name type="scientific">Diplocloster agilis</name>
    <dbReference type="NCBI Taxonomy" id="2850323"/>
    <lineage>
        <taxon>Bacteria</taxon>
        <taxon>Bacillati</taxon>
        <taxon>Bacillota</taxon>
        <taxon>Clostridia</taxon>
        <taxon>Lachnospirales</taxon>
        <taxon>Lachnospiraceae</taxon>
        <taxon>Diplocloster</taxon>
    </lineage>
</organism>
<proteinExistence type="predicted"/>
<feature type="transmembrane region" description="Helical" evidence="1">
    <location>
        <begin position="110"/>
        <end position="130"/>
    </location>
</feature>
<dbReference type="Proteomes" id="UP000712157">
    <property type="component" value="Unassembled WGS sequence"/>
</dbReference>
<name>A0A949K4E3_9FIRM</name>